<proteinExistence type="predicted"/>
<keyword evidence="2" id="KW-1185">Reference proteome</keyword>
<name>A0A0D7AV98_9AGAR</name>
<protein>
    <submittedName>
        <fullName evidence="1">Uncharacterized protein</fullName>
    </submittedName>
</protein>
<accession>A0A0D7AV98</accession>
<evidence type="ECO:0000313" key="1">
    <source>
        <dbReference type="EMBL" id="KIY61764.1"/>
    </source>
</evidence>
<sequence length="317" mass="34367">MDNSTQATSAQAAHATQSLVSALLPARLRQVTSPTVESSPSVHQPGEAQSCRLFATFMRQALRLLTGNPNNQVLPEAAAALERLDYYLPFRELAPSRRQILSSPNGPFSATNVRTPSGLFSALVFRGILFDTDALRAGGHSFCFDDDAAFDAYLSRIAKPERYFCNPSAYGATKGRSTKNATTFWKASAALAARLQDNIGFFEFIKYVSSSTEYPTFGKLCAYLLAVDLVYAGAIAQPTVEELGTVVEWLDMGAAKTLKRLRCAPGGVKGGFVALCKYLADGGLSASERAEMSSRFTFDVEHGLCKYGRFYPLAKDS</sequence>
<organism evidence="1 2">
    <name type="scientific">Cylindrobasidium torrendii FP15055 ss-10</name>
    <dbReference type="NCBI Taxonomy" id="1314674"/>
    <lineage>
        <taxon>Eukaryota</taxon>
        <taxon>Fungi</taxon>
        <taxon>Dikarya</taxon>
        <taxon>Basidiomycota</taxon>
        <taxon>Agaricomycotina</taxon>
        <taxon>Agaricomycetes</taxon>
        <taxon>Agaricomycetidae</taxon>
        <taxon>Agaricales</taxon>
        <taxon>Marasmiineae</taxon>
        <taxon>Physalacriaceae</taxon>
        <taxon>Cylindrobasidium</taxon>
    </lineage>
</organism>
<reference evidence="1 2" key="1">
    <citation type="journal article" date="2015" name="Fungal Genet. Biol.">
        <title>Evolution of novel wood decay mechanisms in Agaricales revealed by the genome sequences of Fistulina hepatica and Cylindrobasidium torrendii.</title>
        <authorList>
            <person name="Floudas D."/>
            <person name="Held B.W."/>
            <person name="Riley R."/>
            <person name="Nagy L.G."/>
            <person name="Koehler G."/>
            <person name="Ransdell A.S."/>
            <person name="Younus H."/>
            <person name="Chow J."/>
            <person name="Chiniquy J."/>
            <person name="Lipzen A."/>
            <person name="Tritt A."/>
            <person name="Sun H."/>
            <person name="Haridas S."/>
            <person name="LaButti K."/>
            <person name="Ohm R.A."/>
            <person name="Kues U."/>
            <person name="Blanchette R.A."/>
            <person name="Grigoriev I.V."/>
            <person name="Minto R.E."/>
            <person name="Hibbett D.S."/>
        </authorList>
    </citation>
    <scope>NUCLEOTIDE SEQUENCE [LARGE SCALE GENOMIC DNA]</scope>
    <source>
        <strain evidence="1 2">FP15055 ss-10</strain>
    </source>
</reference>
<gene>
    <name evidence="1" type="ORF">CYLTODRAFT_477006</name>
</gene>
<dbReference type="EMBL" id="KN880876">
    <property type="protein sequence ID" value="KIY61764.1"/>
    <property type="molecule type" value="Genomic_DNA"/>
</dbReference>
<dbReference type="OrthoDB" id="2934473at2759"/>
<dbReference type="Proteomes" id="UP000054007">
    <property type="component" value="Unassembled WGS sequence"/>
</dbReference>
<dbReference type="AlphaFoldDB" id="A0A0D7AV98"/>
<evidence type="ECO:0000313" key="2">
    <source>
        <dbReference type="Proteomes" id="UP000054007"/>
    </source>
</evidence>